<dbReference type="InterPro" id="IPR001173">
    <property type="entry name" value="Glyco_trans_2-like"/>
</dbReference>
<dbReference type="Gene3D" id="3.90.550.10">
    <property type="entry name" value="Spore Coat Polysaccharide Biosynthesis Protein SpsA, Chain A"/>
    <property type="match status" value="1"/>
</dbReference>
<accession>B4D2F6</accession>
<keyword evidence="2" id="KW-0808">Transferase</keyword>
<dbReference type="InParanoid" id="B4D2F6"/>
<dbReference type="EMBL" id="ABVL01000008">
    <property type="protein sequence ID" value="EDY19396.1"/>
    <property type="molecule type" value="Genomic_DNA"/>
</dbReference>
<dbReference type="Pfam" id="PF00535">
    <property type="entry name" value="Glycos_transf_2"/>
    <property type="match status" value="1"/>
</dbReference>
<dbReference type="PANTHER" id="PTHR43685:SF2">
    <property type="entry name" value="GLYCOSYLTRANSFERASE 2-LIKE DOMAIN-CONTAINING PROTEIN"/>
    <property type="match status" value="1"/>
</dbReference>
<organism evidence="2 3">
    <name type="scientific">Chthoniobacter flavus Ellin428</name>
    <dbReference type="NCBI Taxonomy" id="497964"/>
    <lineage>
        <taxon>Bacteria</taxon>
        <taxon>Pseudomonadati</taxon>
        <taxon>Verrucomicrobiota</taxon>
        <taxon>Spartobacteria</taxon>
        <taxon>Chthoniobacterales</taxon>
        <taxon>Chthoniobacteraceae</taxon>
        <taxon>Chthoniobacter</taxon>
    </lineage>
</organism>
<gene>
    <name evidence="2" type="ORF">CfE428DRAFT_3081</name>
</gene>
<dbReference type="Proteomes" id="UP000005824">
    <property type="component" value="Unassembled WGS sequence"/>
</dbReference>
<evidence type="ECO:0000313" key="3">
    <source>
        <dbReference type="Proteomes" id="UP000005824"/>
    </source>
</evidence>
<keyword evidence="3" id="KW-1185">Reference proteome</keyword>
<evidence type="ECO:0000259" key="1">
    <source>
        <dbReference type="Pfam" id="PF00535"/>
    </source>
</evidence>
<comment type="caution">
    <text evidence="2">The sequence shown here is derived from an EMBL/GenBank/DDBJ whole genome shotgun (WGS) entry which is preliminary data.</text>
</comment>
<dbReference type="GO" id="GO:0016740">
    <property type="term" value="F:transferase activity"/>
    <property type="evidence" value="ECO:0007669"/>
    <property type="project" value="UniProtKB-KW"/>
</dbReference>
<feature type="domain" description="Glycosyltransferase 2-like" evidence="1">
    <location>
        <begin position="60"/>
        <end position="172"/>
    </location>
</feature>
<dbReference type="SUPFAM" id="SSF53448">
    <property type="entry name" value="Nucleotide-diphospho-sugar transferases"/>
    <property type="match status" value="1"/>
</dbReference>
<name>B4D2F6_9BACT</name>
<protein>
    <submittedName>
        <fullName evidence="2">Glycosyl transferase family 2</fullName>
    </submittedName>
</protein>
<dbReference type="InterPro" id="IPR029044">
    <property type="entry name" value="Nucleotide-diphossugar_trans"/>
</dbReference>
<dbReference type="CDD" id="cd06433">
    <property type="entry name" value="GT_2_WfgS_like"/>
    <property type="match status" value="1"/>
</dbReference>
<dbReference type="PANTHER" id="PTHR43685">
    <property type="entry name" value="GLYCOSYLTRANSFERASE"/>
    <property type="match status" value="1"/>
</dbReference>
<reference evidence="2 3" key="1">
    <citation type="journal article" date="2011" name="J. Bacteriol.">
        <title>Genome sequence of Chthoniobacter flavus Ellin428, an aerobic heterotrophic soil bacterium.</title>
        <authorList>
            <person name="Kant R."/>
            <person name="van Passel M.W."/>
            <person name="Palva A."/>
            <person name="Lucas S."/>
            <person name="Lapidus A."/>
            <person name="Glavina Del Rio T."/>
            <person name="Dalin E."/>
            <person name="Tice H."/>
            <person name="Bruce D."/>
            <person name="Goodwin L."/>
            <person name="Pitluck S."/>
            <person name="Larimer F.W."/>
            <person name="Land M.L."/>
            <person name="Hauser L."/>
            <person name="Sangwan P."/>
            <person name="de Vos W.M."/>
            <person name="Janssen P.H."/>
            <person name="Smidt H."/>
        </authorList>
    </citation>
    <scope>NUCLEOTIDE SEQUENCE [LARGE SCALE GENOMIC DNA]</scope>
    <source>
        <strain evidence="2 3">Ellin428</strain>
    </source>
</reference>
<dbReference type="eggNOG" id="COG1216">
    <property type="taxonomic scope" value="Bacteria"/>
</dbReference>
<evidence type="ECO:0000313" key="2">
    <source>
        <dbReference type="EMBL" id="EDY19396.1"/>
    </source>
</evidence>
<sequence length="311" mass="35085">MSLPLVIRIRDALLHPLWRTLQRVGILRLGRLAQYPPRELKREVFPPSALAPEGLPSLAIVVPSYQQADFLDCTLESIFSQGYPRLTVAVQDGGSRDGTAAVLEKYAPQLSSCVSQPDGGQADAIVKGFVKVAGDIMAWLNADDLLMPGTLQFVGEFFATHPEVDVIYGHRVLVDELGREIGRWILPPHDAETLRRIDYVPQETLFWRKSLWEKAGGVNPRFHFALDWDLLLRFHRAGATICRLPYFLGCFRVHGAQKTQAQKSTGREEIHELQIREHGRAISADELEFWSRKTQLRGAWCAGLLRCGIRR</sequence>
<dbReference type="InterPro" id="IPR050834">
    <property type="entry name" value="Glycosyltransf_2"/>
</dbReference>
<dbReference type="STRING" id="497964.CfE428DRAFT_3081"/>
<proteinExistence type="predicted"/>
<dbReference type="AlphaFoldDB" id="B4D2F6"/>